<evidence type="ECO:0000313" key="2">
    <source>
        <dbReference type="EMBL" id="KAF8677014.1"/>
    </source>
</evidence>
<dbReference type="PANTHER" id="PTHR33065:SF167">
    <property type="entry name" value="DUF6598 DOMAIN-CONTAINING PROTEIN"/>
    <property type="match status" value="1"/>
</dbReference>
<comment type="caution">
    <text evidence="2">The sequence shown here is derived from an EMBL/GenBank/DDBJ whole genome shotgun (WGS) entry which is preliminary data.</text>
</comment>
<proteinExistence type="predicted"/>
<gene>
    <name evidence="2" type="ORF">HU200_046470</name>
</gene>
<sequence>MTTDGSNGEAVIGDDEVVESWATEIHDQSVDWVVPLNILPYSSHRDGSIFRDTDEWKKEFRIVDRSETNPTDDCSMEDGVCRRHRPRRMVQIFSLKLSKIPVHAGSVELYGYIAARDDLDGLLNYVVNISRDDPIIVEQGSLINMVPKRGIKLGYETLMEYDMKIKTGGSEKDDLQLIDGVSVIDTPDTFHRSVFTCRIHGDCGAIDISASRLDEAVEATVEVIIPEVQGSKLDKEIQLFDGTIVEPRGLGRSVVAVVMRTQMHLKFKIGSEPSGSSEYCCSFMPHCHGHATELVKTGFASISVKVTWSSLPCRWTTLHTLLERYAHDK</sequence>
<accession>A0A835EAT5</accession>
<organism evidence="2 3">
    <name type="scientific">Digitaria exilis</name>
    <dbReference type="NCBI Taxonomy" id="1010633"/>
    <lineage>
        <taxon>Eukaryota</taxon>
        <taxon>Viridiplantae</taxon>
        <taxon>Streptophyta</taxon>
        <taxon>Embryophyta</taxon>
        <taxon>Tracheophyta</taxon>
        <taxon>Spermatophyta</taxon>
        <taxon>Magnoliopsida</taxon>
        <taxon>Liliopsida</taxon>
        <taxon>Poales</taxon>
        <taxon>Poaceae</taxon>
        <taxon>PACMAD clade</taxon>
        <taxon>Panicoideae</taxon>
        <taxon>Panicodae</taxon>
        <taxon>Paniceae</taxon>
        <taxon>Anthephorinae</taxon>
        <taxon>Digitaria</taxon>
    </lineage>
</organism>
<dbReference type="AlphaFoldDB" id="A0A835EAT5"/>
<name>A0A835EAT5_9POAL</name>
<evidence type="ECO:0000259" key="1">
    <source>
        <dbReference type="Pfam" id="PF20241"/>
    </source>
</evidence>
<dbReference type="Pfam" id="PF20241">
    <property type="entry name" value="DUF6598"/>
    <property type="match status" value="1"/>
</dbReference>
<feature type="domain" description="DUF6598" evidence="1">
    <location>
        <begin position="89"/>
        <end position="306"/>
    </location>
</feature>
<dbReference type="Proteomes" id="UP000636709">
    <property type="component" value="Unassembled WGS sequence"/>
</dbReference>
<dbReference type="EMBL" id="JACEFO010002150">
    <property type="protein sequence ID" value="KAF8677014.1"/>
    <property type="molecule type" value="Genomic_DNA"/>
</dbReference>
<reference evidence="2" key="1">
    <citation type="submission" date="2020-07" db="EMBL/GenBank/DDBJ databases">
        <title>Genome sequence and genetic diversity analysis of an under-domesticated orphan crop, white fonio (Digitaria exilis).</title>
        <authorList>
            <person name="Bennetzen J.L."/>
            <person name="Chen S."/>
            <person name="Ma X."/>
            <person name="Wang X."/>
            <person name="Yssel A.E.J."/>
            <person name="Chaluvadi S.R."/>
            <person name="Johnson M."/>
            <person name="Gangashetty P."/>
            <person name="Hamidou F."/>
            <person name="Sanogo M.D."/>
            <person name="Zwaenepoel A."/>
            <person name="Wallace J."/>
            <person name="Van De Peer Y."/>
            <person name="Van Deynze A."/>
        </authorList>
    </citation>
    <scope>NUCLEOTIDE SEQUENCE</scope>
    <source>
        <tissue evidence="2">Leaves</tissue>
    </source>
</reference>
<protein>
    <recommendedName>
        <fullName evidence="1">DUF6598 domain-containing protein</fullName>
    </recommendedName>
</protein>
<dbReference type="OrthoDB" id="673623at2759"/>
<dbReference type="PANTHER" id="PTHR33065">
    <property type="entry name" value="OS07G0486400 PROTEIN"/>
    <property type="match status" value="1"/>
</dbReference>
<keyword evidence="3" id="KW-1185">Reference proteome</keyword>
<dbReference type="InterPro" id="IPR046533">
    <property type="entry name" value="DUF6598"/>
</dbReference>
<evidence type="ECO:0000313" key="3">
    <source>
        <dbReference type="Proteomes" id="UP000636709"/>
    </source>
</evidence>